<dbReference type="CDD" id="cd18296">
    <property type="entry name" value="BTB2_POZ_ABTB1_BPOZ1"/>
    <property type="match status" value="1"/>
</dbReference>
<keyword evidence="6" id="KW-1185">Reference proteome</keyword>
<feature type="domain" description="BTB" evidence="4">
    <location>
        <begin position="186"/>
        <end position="253"/>
    </location>
</feature>
<comment type="caution">
    <text evidence="5">The sequence shown here is derived from an EMBL/GenBank/DDBJ whole genome shotgun (WGS) entry which is preliminary data.</text>
</comment>
<proteinExistence type="predicted"/>
<keyword evidence="2 3" id="KW-0040">ANK repeat</keyword>
<dbReference type="InterPro" id="IPR044515">
    <property type="entry name" value="ABTB1"/>
</dbReference>
<dbReference type="PANTHER" id="PTHR46231:SF1">
    <property type="entry name" value="ANKYRIN REPEAT AND BTB_POZ DOMAIN-CONTAINING PROTEIN 1"/>
    <property type="match status" value="1"/>
</dbReference>
<dbReference type="PANTHER" id="PTHR46231">
    <property type="entry name" value="ANKYRIN REPEAT AND BTB/POZ DOMAIN-CONTAINING PROTEIN 1"/>
    <property type="match status" value="1"/>
</dbReference>
<dbReference type="PROSITE" id="PS50097">
    <property type="entry name" value="BTB"/>
    <property type="match status" value="2"/>
</dbReference>
<dbReference type="Pfam" id="PF00651">
    <property type="entry name" value="BTB"/>
    <property type="match status" value="2"/>
</dbReference>
<protein>
    <submittedName>
        <fullName evidence="5">Ankyrin repeat and BTB/POZ domain-containing protein 1-like</fullName>
    </submittedName>
</protein>
<dbReference type="SMART" id="SM00248">
    <property type="entry name" value="ANK"/>
    <property type="match status" value="1"/>
</dbReference>
<keyword evidence="1" id="KW-0677">Repeat</keyword>
<sequence length="555" mass="63090">GSMAWSFIGIRLCFGANLKFTPQRRNDGVHVERVAGRWFVVVGVMPQSPALSSLPVLLKSRVQLKGCARAQCKGLLPCCGCGGGHHGFRQLLVEQRDVDVNIRDKWDSTPLYYACLCGHLQVVEYLIGVGARCEANTFDGERCLYGALTDDIRRILTQHNLVTAHTIRRDAYDEFLRRLFESGEHNDITFVVQGESFPLHRCLLIARSEYFRDMFSTRWHNRSRVSINKDLVHPGAFRAVMKYIYTGRFECPLELVERSIRIGLNCKLPNFKAMIEDALKKALALQMEKHGLIKVTTVVVEPDSSEGMGSESVSAELRELTQATLPPHLRFWPTEMPFCNTQDQPPFADICFMVDGYPFMCHKMFFCPRSEYFKALLRDHFHEAQWRDSTDSRIPVVTLNNISAEVFAILVHYLYCNQTIVNMENAMDVMVAADMLLVPGLKRQCGVYLGSQLNIDNVVIILHLSRMFQLPRLEDQCVAFMAKNLDQVMEQQEFRDLVLADAQDVQGRQETDTVLIVDELRYHISSAVQTISGIHEARTKLSSLEAMLEDLGIEA</sequence>
<dbReference type="Gene3D" id="1.25.40.20">
    <property type="entry name" value="Ankyrin repeat-containing domain"/>
    <property type="match status" value="1"/>
</dbReference>
<dbReference type="SUPFAM" id="SSF48403">
    <property type="entry name" value="Ankyrin repeat"/>
    <property type="match status" value="1"/>
</dbReference>
<dbReference type="SUPFAM" id="SSF54695">
    <property type="entry name" value="POZ domain"/>
    <property type="match status" value="2"/>
</dbReference>
<dbReference type="GO" id="GO:0000151">
    <property type="term" value="C:ubiquitin ligase complex"/>
    <property type="evidence" value="ECO:0007669"/>
    <property type="project" value="TreeGrafter"/>
</dbReference>
<dbReference type="InterPro" id="IPR011333">
    <property type="entry name" value="SKP1/BTB/POZ_sf"/>
</dbReference>
<gene>
    <name evidence="5" type="primary">ABTB1-L</name>
    <name evidence="5" type="ORF">Hamer_G011308</name>
</gene>
<feature type="repeat" description="ANK" evidence="3">
    <location>
        <begin position="106"/>
        <end position="138"/>
    </location>
</feature>
<evidence type="ECO:0000259" key="4">
    <source>
        <dbReference type="PROSITE" id="PS50097"/>
    </source>
</evidence>
<feature type="non-terminal residue" evidence="5">
    <location>
        <position position="1"/>
    </location>
</feature>
<dbReference type="InterPro" id="IPR036770">
    <property type="entry name" value="Ankyrin_rpt-contain_sf"/>
</dbReference>
<dbReference type="Proteomes" id="UP000747542">
    <property type="component" value="Unassembled WGS sequence"/>
</dbReference>
<dbReference type="CDD" id="cd18295">
    <property type="entry name" value="BTB1_POZ_ABTB1_BPOZ1"/>
    <property type="match status" value="1"/>
</dbReference>
<name>A0A8J5JT11_HOMAM</name>
<dbReference type="Gene3D" id="3.30.710.10">
    <property type="entry name" value="Potassium Channel Kv1.1, Chain A"/>
    <property type="match status" value="2"/>
</dbReference>
<evidence type="ECO:0000256" key="3">
    <source>
        <dbReference type="PROSITE-ProRule" id="PRU00023"/>
    </source>
</evidence>
<dbReference type="PROSITE" id="PS50297">
    <property type="entry name" value="ANK_REP_REGION"/>
    <property type="match status" value="1"/>
</dbReference>
<dbReference type="InterPro" id="IPR000210">
    <property type="entry name" value="BTB/POZ_dom"/>
</dbReference>
<organism evidence="5 6">
    <name type="scientific">Homarus americanus</name>
    <name type="common">American lobster</name>
    <dbReference type="NCBI Taxonomy" id="6706"/>
    <lineage>
        <taxon>Eukaryota</taxon>
        <taxon>Metazoa</taxon>
        <taxon>Ecdysozoa</taxon>
        <taxon>Arthropoda</taxon>
        <taxon>Crustacea</taxon>
        <taxon>Multicrustacea</taxon>
        <taxon>Malacostraca</taxon>
        <taxon>Eumalacostraca</taxon>
        <taxon>Eucarida</taxon>
        <taxon>Decapoda</taxon>
        <taxon>Pleocyemata</taxon>
        <taxon>Astacidea</taxon>
        <taxon>Nephropoidea</taxon>
        <taxon>Nephropidae</taxon>
        <taxon>Homarus</taxon>
    </lineage>
</organism>
<feature type="domain" description="BTB" evidence="4">
    <location>
        <begin position="348"/>
        <end position="423"/>
    </location>
</feature>
<dbReference type="Pfam" id="PF13857">
    <property type="entry name" value="Ank_5"/>
    <property type="match status" value="1"/>
</dbReference>
<dbReference type="GO" id="GO:0005737">
    <property type="term" value="C:cytoplasm"/>
    <property type="evidence" value="ECO:0007669"/>
    <property type="project" value="TreeGrafter"/>
</dbReference>
<dbReference type="EMBL" id="JAHLQT010034478">
    <property type="protein sequence ID" value="KAG7158649.1"/>
    <property type="molecule type" value="Genomic_DNA"/>
</dbReference>
<accession>A0A8J5JT11</accession>
<dbReference type="InterPro" id="IPR002110">
    <property type="entry name" value="Ankyrin_rpt"/>
</dbReference>
<evidence type="ECO:0000313" key="6">
    <source>
        <dbReference type="Proteomes" id="UP000747542"/>
    </source>
</evidence>
<evidence type="ECO:0000256" key="1">
    <source>
        <dbReference type="ARBA" id="ARBA00022737"/>
    </source>
</evidence>
<dbReference type="PROSITE" id="PS50088">
    <property type="entry name" value="ANK_REPEAT"/>
    <property type="match status" value="1"/>
</dbReference>
<dbReference type="CDD" id="cd18497">
    <property type="entry name" value="BACK_ABTB1_BPOZ"/>
    <property type="match status" value="1"/>
</dbReference>
<dbReference type="SMART" id="SM00225">
    <property type="entry name" value="BTB"/>
    <property type="match status" value="2"/>
</dbReference>
<reference evidence="5" key="1">
    <citation type="journal article" date="2021" name="Sci. Adv.">
        <title>The American lobster genome reveals insights on longevity, neural, and immune adaptations.</title>
        <authorList>
            <person name="Polinski J.M."/>
            <person name="Zimin A.V."/>
            <person name="Clark K.F."/>
            <person name="Kohn A.B."/>
            <person name="Sadowski N."/>
            <person name="Timp W."/>
            <person name="Ptitsyn A."/>
            <person name="Khanna P."/>
            <person name="Romanova D.Y."/>
            <person name="Williams P."/>
            <person name="Greenwood S.J."/>
            <person name="Moroz L.L."/>
            <person name="Walt D.R."/>
            <person name="Bodnar A.G."/>
        </authorList>
    </citation>
    <scope>NUCLEOTIDE SEQUENCE</scope>
    <source>
        <strain evidence="5">GMGI-L3</strain>
    </source>
</reference>
<evidence type="ECO:0000313" key="5">
    <source>
        <dbReference type="EMBL" id="KAG7158649.1"/>
    </source>
</evidence>
<dbReference type="AlphaFoldDB" id="A0A8J5JT11"/>
<evidence type="ECO:0000256" key="2">
    <source>
        <dbReference type="ARBA" id="ARBA00023043"/>
    </source>
</evidence>